<keyword evidence="5" id="KW-1185">Reference proteome</keyword>
<name>A0A3L7JA28_9HYPH</name>
<evidence type="ECO:0000313" key="5">
    <source>
        <dbReference type="Proteomes" id="UP000281094"/>
    </source>
</evidence>
<dbReference type="Proteomes" id="UP000281094">
    <property type="component" value="Unassembled WGS sequence"/>
</dbReference>
<dbReference type="EMBL" id="RCWN01000001">
    <property type="protein sequence ID" value="RLQ87274.1"/>
    <property type="molecule type" value="Genomic_DNA"/>
</dbReference>
<dbReference type="PANTHER" id="PTHR43542:SF1">
    <property type="entry name" value="METHYLTRANSFERASE"/>
    <property type="match status" value="1"/>
</dbReference>
<protein>
    <submittedName>
        <fullName evidence="4">16S rRNA (Guanine(966)-N(2))-methyltransferase RsmD</fullName>
        <ecNumber evidence="4">2.1.1.171</ecNumber>
    </submittedName>
</protein>
<keyword evidence="1 4" id="KW-0489">Methyltransferase</keyword>
<dbReference type="GO" id="GO:0003676">
    <property type="term" value="F:nucleic acid binding"/>
    <property type="evidence" value="ECO:0007669"/>
    <property type="project" value="InterPro"/>
</dbReference>
<dbReference type="EC" id="2.1.1.171" evidence="4"/>
<evidence type="ECO:0000313" key="4">
    <source>
        <dbReference type="EMBL" id="RLQ87274.1"/>
    </source>
</evidence>
<dbReference type="Gene3D" id="3.40.50.150">
    <property type="entry name" value="Vaccinia Virus protein VP39"/>
    <property type="match status" value="1"/>
</dbReference>
<reference evidence="4 5" key="1">
    <citation type="submission" date="2018-10" db="EMBL/GenBank/DDBJ databases">
        <title>Notoacmeibacter sp. M2BS9Y-3-1, whole genome shotgun sequence.</title>
        <authorList>
            <person name="Tuo L."/>
        </authorList>
    </citation>
    <scope>NUCLEOTIDE SEQUENCE [LARGE SCALE GENOMIC DNA]</scope>
    <source>
        <strain evidence="4 5">M2BS9Y-3-1</strain>
    </source>
</reference>
<gene>
    <name evidence="4" type="primary">rsmD</name>
    <name evidence="4" type="ORF">D8780_02650</name>
</gene>
<dbReference type="Pfam" id="PF03602">
    <property type="entry name" value="Cons_hypoth95"/>
    <property type="match status" value="1"/>
</dbReference>
<evidence type="ECO:0000256" key="1">
    <source>
        <dbReference type="ARBA" id="ARBA00022603"/>
    </source>
</evidence>
<feature type="region of interest" description="Disordered" evidence="3">
    <location>
        <begin position="1"/>
        <end position="24"/>
    </location>
</feature>
<dbReference type="PROSITE" id="PS00092">
    <property type="entry name" value="N6_MTASE"/>
    <property type="match status" value="1"/>
</dbReference>
<dbReference type="InterPro" id="IPR004398">
    <property type="entry name" value="RNA_MeTrfase_RsmD"/>
</dbReference>
<dbReference type="PIRSF" id="PIRSF004553">
    <property type="entry name" value="CHP00095"/>
    <property type="match status" value="1"/>
</dbReference>
<dbReference type="CDD" id="cd02440">
    <property type="entry name" value="AdoMet_MTases"/>
    <property type="match status" value="1"/>
</dbReference>
<dbReference type="SUPFAM" id="SSF53335">
    <property type="entry name" value="S-adenosyl-L-methionine-dependent methyltransferases"/>
    <property type="match status" value="1"/>
</dbReference>
<keyword evidence="2 4" id="KW-0808">Transferase</keyword>
<dbReference type="InterPro" id="IPR002052">
    <property type="entry name" value="DNA_methylase_N6_adenine_CS"/>
</dbReference>
<dbReference type="GO" id="GO:0052913">
    <property type="term" value="F:16S rRNA (guanine(966)-N(2))-methyltransferase activity"/>
    <property type="evidence" value="ECO:0007669"/>
    <property type="project" value="UniProtKB-EC"/>
</dbReference>
<evidence type="ECO:0000256" key="2">
    <source>
        <dbReference type="ARBA" id="ARBA00022679"/>
    </source>
</evidence>
<sequence length="185" mass="19897">MRIVGGEFRGRNLKAPGSDATRPTTDRMRESLYNILAHRDDIDLPGARVLDLFAGTGALGIEALSRGAAYALFVEDAGAARAVIRTNLETLGLGGRTRIFRRDATRIGEVGTMKPFDLVLADPPYRMGLGEKALAAAKEGGWLADGAFCILEEAADATFSLPDGFSVLDERRIGESLLRFLRAGE</sequence>
<dbReference type="NCBIfam" id="TIGR00095">
    <property type="entry name" value="16S rRNA (guanine(966)-N(2))-methyltransferase RsmD"/>
    <property type="match status" value="1"/>
</dbReference>
<dbReference type="PANTHER" id="PTHR43542">
    <property type="entry name" value="METHYLTRANSFERASE"/>
    <property type="match status" value="1"/>
</dbReference>
<dbReference type="AlphaFoldDB" id="A0A3L7JA28"/>
<dbReference type="RefSeq" id="WP_121644241.1">
    <property type="nucleotide sequence ID" value="NZ_RCWN01000001.1"/>
</dbReference>
<accession>A0A3L7JA28</accession>
<comment type="caution">
    <text evidence="4">The sequence shown here is derived from an EMBL/GenBank/DDBJ whole genome shotgun (WGS) entry which is preliminary data.</text>
</comment>
<evidence type="ECO:0000256" key="3">
    <source>
        <dbReference type="SAM" id="MobiDB-lite"/>
    </source>
</evidence>
<dbReference type="InterPro" id="IPR029063">
    <property type="entry name" value="SAM-dependent_MTases_sf"/>
</dbReference>
<organism evidence="4 5">
    <name type="scientific">Notoacmeibacter ruber</name>
    <dbReference type="NCBI Taxonomy" id="2670375"/>
    <lineage>
        <taxon>Bacteria</taxon>
        <taxon>Pseudomonadati</taxon>
        <taxon>Pseudomonadota</taxon>
        <taxon>Alphaproteobacteria</taxon>
        <taxon>Hyphomicrobiales</taxon>
        <taxon>Notoacmeibacteraceae</taxon>
        <taxon>Notoacmeibacter</taxon>
    </lineage>
</organism>
<proteinExistence type="predicted"/>